<evidence type="ECO:0000313" key="3">
    <source>
        <dbReference type="Proteomes" id="UP001056012"/>
    </source>
</evidence>
<name>A0A9Q8Z5W9_CURCL</name>
<feature type="compositionally biased region" description="Basic and acidic residues" evidence="1">
    <location>
        <begin position="414"/>
        <end position="423"/>
    </location>
</feature>
<protein>
    <submittedName>
        <fullName evidence="2">Uncharacterized protein</fullName>
    </submittedName>
</protein>
<feature type="compositionally biased region" description="Basic and acidic residues" evidence="1">
    <location>
        <begin position="470"/>
        <end position="491"/>
    </location>
</feature>
<dbReference type="Proteomes" id="UP001056012">
    <property type="component" value="Chromosome 3"/>
</dbReference>
<proteinExistence type="predicted"/>
<organism evidence="2 3">
    <name type="scientific">Curvularia clavata</name>
    <dbReference type="NCBI Taxonomy" id="95742"/>
    <lineage>
        <taxon>Eukaryota</taxon>
        <taxon>Fungi</taxon>
        <taxon>Dikarya</taxon>
        <taxon>Ascomycota</taxon>
        <taxon>Pezizomycotina</taxon>
        <taxon>Dothideomycetes</taxon>
        <taxon>Pleosporomycetidae</taxon>
        <taxon>Pleosporales</taxon>
        <taxon>Pleosporineae</taxon>
        <taxon>Pleosporaceae</taxon>
        <taxon>Curvularia</taxon>
    </lineage>
</organism>
<feature type="compositionally biased region" description="Basic and acidic residues" evidence="1">
    <location>
        <begin position="372"/>
        <end position="383"/>
    </location>
</feature>
<dbReference type="AlphaFoldDB" id="A0A9Q8Z5W9"/>
<feature type="compositionally biased region" description="Basic and acidic residues" evidence="1">
    <location>
        <begin position="1"/>
        <end position="10"/>
    </location>
</feature>
<evidence type="ECO:0000256" key="1">
    <source>
        <dbReference type="SAM" id="MobiDB-lite"/>
    </source>
</evidence>
<sequence>MANEEQRRAFESYMGRPGSSNAQPQNPTQPVNQYPGSVAQPGNPYLYQVVRHRWVTLRHSKGNKDSNKCRCKADFKHTLTDLEFTTLSLHLHFVTTVGRTATKRVKCQASIRAHLSAPWYQLTDMLKRLFGQVQGTGEKNITTIDTAITAVRCALQVSTGTTPFCLAKRWSPHPAADAKRNWRAIGRVVGTPAFASAMLMSHATGPENHPDPTLTKTKIEVDEGLEPSALGFASTPTVTDKGAIDPHTFIDSSIFTTHEQYRAYPAPPETLPSRASKSDEVWPPPDIVRTQTYINIEKRPLRRQSSRIIELSPSPPPSRPRSARTVFRDGTSERRARSPSISPVRITSYKQRRDEEAGVRVASHHQPYRSVIPERRRSYRASDETSGTAESPTCSVPKLDSSDHRERRYYRRSSVRESEDSMHVEVGGPRVHFGGNRKSEAPDPDTRGRTRYVKEDVSREKSSGQYQDYSRSRPLHESRPASRQGEDYEKLRTRHYSVSRGKDYDDDVRVDKQRRIPPPLSPPLVSREYEEIHVRHISPLPIRRAIKTPPPSSSASSSHPPPPLYRHISATESHGRKSSVASPPPTRSRHSDDYTDSDGARSGDVTVVRSWKGIDERGRPTMFVEERRGTKMLAEGSEGGGTVAREYRDLGRGERRKVASRVWRDV</sequence>
<feature type="region of interest" description="Disordered" evidence="1">
    <location>
        <begin position="296"/>
        <end position="605"/>
    </location>
</feature>
<feature type="compositionally biased region" description="Basic and acidic residues" evidence="1">
    <location>
        <begin position="500"/>
        <end position="514"/>
    </location>
</feature>
<dbReference type="OrthoDB" id="5415512at2759"/>
<evidence type="ECO:0000313" key="2">
    <source>
        <dbReference type="EMBL" id="USP76931.1"/>
    </source>
</evidence>
<feature type="compositionally biased region" description="Basic and acidic residues" evidence="1">
    <location>
        <begin position="437"/>
        <end position="462"/>
    </location>
</feature>
<accession>A0A9Q8Z5W9</accession>
<dbReference type="EMBL" id="CP089276">
    <property type="protein sequence ID" value="USP76931.1"/>
    <property type="molecule type" value="Genomic_DNA"/>
</dbReference>
<feature type="compositionally biased region" description="Basic and acidic residues" evidence="1">
    <location>
        <begin position="326"/>
        <end position="336"/>
    </location>
</feature>
<gene>
    <name evidence="2" type="ORF">yc1106_04205</name>
</gene>
<feature type="compositionally biased region" description="Polar residues" evidence="1">
    <location>
        <begin position="384"/>
        <end position="394"/>
    </location>
</feature>
<feature type="compositionally biased region" description="Basic and acidic residues" evidence="1">
    <location>
        <begin position="589"/>
        <end position="601"/>
    </location>
</feature>
<dbReference type="VEuPathDB" id="FungiDB:yc1106_04205"/>
<keyword evidence="3" id="KW-1185">Reference proteome</keyword>
<feature type="compositionally biased region" description="Polar residues" evidence="1">
    <location>
        <begin position="18"/>
        <end position="35"/>
    </location>
</feature>
<reference evidence="2" key="1">
    <citation type="submission" date="2021-12" db="EMBL/GenBank/DDBJ databases">
        <title>Curvularia clavata genome.</title>
        <authorList>
            <person name="Cao Y."/>
        </authorList>
    </citation>
    <scope>NUCLEOTIDE SEQUENCE</scope>
    <source>
        <strain evidence="2">Yc1106</strain>
    </source>
</reference>
<feature type="region of interest" description="Disordered" evidence="1">
    <location>
        <begin position="1"/>
        <end position="37"/>
    </location>
</feature>